<evidence type="ECO:0000313" key="1">
    <source>
        <dbReference type="EMBL" id="KAK8078474.1"/>
    </source>
</evidence>
<reference evidence="1 2" key="1">
    <citation type="submission" date="2023-01" db="EMBL/GenBank/DDBJ databases">
        <title>Analysis of 21 Apiospora genomes using comparative genomics revels a genus with tremendous synthesis potential of carbohydrate active enzymes and secondary metabolites.</title>
        <authorList>
            <person name="Sorensen T."/>
        </authorList>
    </citation>
    <scope>NUCLEOTIDE SEQUENCE [LARGE SCALE GENOMIC DNA]</scope>
    <source>
        <strain evidence="1 2">CBS 83171</strain>
    </source>
</reference>
<gene>
    <name evidence="1" type="ORF">PG996_004644</name>
</gene>
<sequence length="167" mass="19305">MPSLTELPPEVVGLICQWSDGAGLLALRLVCRDLAAKVFSRVAARFFTEIQILVTKDDLQWLRYVSQHPVFRYHVRKLWVLPCLFDNESDLTYEEYRKMREHGDFNANLPIEQAYCLYRDSLKSYLALVNTEGLHDALRESIRPNNVKGLMASKTGRVRVPSFSWPC</sequence>
<dbReference type="EMBL" id="JAQQWM010000002">
    <property type="protein sequence ID" value="KAK8078474.1"/>
    <property type="molecule type" value="Genomic_DNA"/>
</dbReference>
<comment type="caution">
    <text evidence="1">The sequence shown here is derived from an EMBL/GenBank/DDBJ whole genome shotgun (WGS) entry which is preliminary data.</text>
</comment>
<dbReference type="Proteomes" id="UP001446871">
    <property type="component" value="Unassembled WGS sequence"/>
</dbReference>
<protein>
    <recommendedName>
        <fullName evidence="3">F-box domain-containing protein</fullName>
    </recommendedName>
</protein>
<accession>A0ABR1W4R9</accession>
<evidence type="ECO:0008006" key="3">
    <source>
        <dbReference type="Google" id="ProtNLM"/>
    </source>
</evidence>
<evidence type="ECO:0000313" key="2">
    <source>
        <dbReference type="Proteomes" id="UP001446871"/>
    </source>
</evidence>
<name>A0ABR1W4R9_9PEZI</name>
<proteinExistence type="predicted"/>
<keyword evidence="2" id="KW-1185">Reference proteome</keyword>
<organism evidence="1 2">
    <name type="scientific">Apiospora saccharicola</name>
    <dbReference type="NCBI Taxonomy" id="335842"/>
    <lineage>
        <taxon>Eukaryota</taxon>
        <taxon>Fungi</taxon>
        <taxon>Dikarya</taxon>
        <taxon>Ascomycota</taxon>
        <taxon>Pezizomycotina</taxon>
        <taxon>Sordariomycetes</taxon>
        <taxon>Xylariomycetidae</taxon>
        <taxon>Amphisphaeriales</taxon>
        <taxon>Apiosporaceae</taxon>
        <taxon>Apiospora</taxon>
    </lineage>
</organism>